<dbReference type="GO" id="GO:0016301">
    <property type="term" value="F:kinase activity"/>
    <property type="evidence" value="ECO:0007669"/>
    <property type="project" value="UniProtKB-KW"/>
</dbReference>
<keyword evidence="7" id="KW-0460">Magnesium</keyword>
<dbReference type="EMBL" id="BMKI01000005">
    <property type="protein sequence ID" value="GGC93887.1"/>
    <property type="molecule type" value="Genomic_DNA"/>
</dbReference>
<keyword evidence="2" id="KW-0444">Lipid biosynthesis</keyword>
<evidence type="ECO:0000256" key="7">
    <source>
        <dbReference type="ARBA" id="ARBA00022842"/>
    </source>
</evidence>
<evidence type="ECO:0000313" key="12">
    <source>
        <dbReference type="EMBL" id="GGC93887.1"/>
    </source>
</evidence>
<organism evidence="12 13">
    <name type="scientific">Enterococcus wangshanyuanii</name>
    <dbReference type="NCBI Taxonomy" id="2005703"/>
    <lineage>
        <taxon>Bacteria</taxon>
        <taxon>Bacillati</taxon>
        <taxon>Bacillota</taxon>
        <taxon>Bacilli</taxon>
        <taxon>Lactobacillales</taxon>
        <taxon>Enterococcaceae</taxon>
        <taxon>Enterococcus</taxon>
    </lineage>
</organism>
<comment type="caution">
    <text evidence="12">The sequence shown here is derived from an EMBL/GenBank/DDBJ whole genome shotgun (WGS) entry which is preliminary data.</text>
</comment>
<dbReference type="Pfam" id="PF08544">
    <property type="entry name" value="GHMP_kinases_C"/>
    <property type="match status" value="1"/>
</dbReference>
<comment type="pathway">
    <text evidence="9">Isoprenoid biosynthesis; isopentenyl diphosphate biosynthesis via mevalonate pathway; isopentenyl diphosphate from (R)-mevalonate: step 1/3.</text>
</comment>
<evidence type="ECO:0000256" key="8">
    <source>
        <dbReference type="ARBA" id="ARBA00023098"/>
    </source>
</evidence>
<gene>
    <name evidence="12" type="primary">mvk</name>
    <name evidence="12" type="ORF">GCM10011573_24420</name>
</gene>
<evidence type="ECO:0000256" key="4">
    <source>
        <dbReference type="ARBA" id="ARBA00022741"/>
    </source>
</evidence>
<keyword evidence="6" id="KW-0067">ATP-binding</keyword>
<keyword evidence="5 12" id="KW-0418">Kinase</keyword>
<dbReference type="PANTHER" id="PTHR43290">
    <property type="entry name" value="MEVALONATE KINASE"/>
    <property type="match status" value="1"/>
</dbReference>
<dbReference type="PANTHER" id="PTHR43290:SF2">
    <property type="entry name" value="MEVALONATE KINASE"/>
    <property type="match status" value="1"/>
</dbReference>
<evidence type="ECO:0000259" key="11">
    <source>
        <dbReference type="Pfam" id="PF08544"/>
    </source>
</evidence>
<feature type="domain" description="GHMP kinase C-terminal" evidence="11">
    <location>
        <begin position="226"/>
        <end position="304"/>
    </location>
</feature>
<dbReference type="Proteomes" id="UP000630615">
    <property type="component" value="Unassembled WGS sequence"/>
</dbReference>
<evidence type="ECO:0000256" key="3">
    <source>
        <dbReference type="ARBA" id="ARBA00022679"/>
    </source>
</evidence>
<keyword evidence="8" id="KW-0443">Lipid metabolism</keyword>
<feature type="domain" description="GHMP kinase N-terminal" evidence="10">
    <location>
        <begin position="73"/>
        <end position="154"/>
    </location>
</feature>
<dbReference type="InterPro" id="IPR006204">
    <property type="entry name" value="GHMP_kinase_N_dom"/>
</dbReference>
<dbReference type="Gene3D" id="3.30.230.10">
    <property type="match status" value="1"/>
</dbReference>
<dbReference type="Gene3D" id="3.30.70.890">
    <property type="entry name" value="GHMP kinase, C-terminal domain"/>
    <property type="match status" value="1"/>
</dbReference>
<keyword evidence="13" id="KW-1185">Reference proteome</keyword>
<evidence type="ECO:0000256" key="9">
    <source>
        <dbReference type="ARBA" id="ARBA00029438"/>
    </source>
</evidence>
<evidence type="ECO:0000256" key="5">
    <source>
        <dbReference type="ARBA" id="ARBA00022777"/>
    </source>
</evidence>
<evidence type="ECO:0000256" key="6">
    <source>
        <dbReference type="ARBA" id="ARBA00022840"/>
    </source>
</evidence>
<dbReference type="InterPro" id="IPR036554">
    <property type="entry name" value="GHMP_kinase_C_sf"/>
</dbReference>
<protein>
    <submittedName>
        <fullName evidence="12">Mevalonate kinase</fullName>
    </submittedName>
</protein>
<sequence>MIGMNRKNIGHGQATGKIILMGEHAVVYGEPAIAFPFEETSIMTTIESDQMMTLDCQYFCGNLAEVPARLKSVQKVIYQTLAELGQENTTLKITINSTIPAERGMGSSAAVAVAIVRGLFDYFKTPCSPETLLRLVDEAEKIAHGNPSGIDAAATSGSKPIFFIKGQPLELFPMNVSNAYLIVADTGIKGQTREAVSDVAHLFEEDKQLAAKHITELGRLTVQAKQAILMNDVPLLGTSMNQAHEHLKALTVSNKQLDHLVETARNNGALGAKLTGGGRGGCLIALVDSKRQAEKIADSLKNAGATAAWIQSLEVKK</sequence>
<dbReference type="InterPro" id="IPR020568">
    <property type="entry name" value="Ribosomal_Su5_D2-typ_SF"/>
</dbReference>
<evidence type="ECO:0000313" key="13">
    <source>
        <dbReference type="Proteomes" id="UP000630615"/>
    </source>
</evidence>
<dbReference type="InterPro" id="IPR014721">
    <property type="entry name" value="Ribsml_uS5_D2-typ_fold_subgr"/>
</dbReference>
<dbReference type="NCBIfam" id="TIGR00549">
    <property type="entry name" value="mevalon_kin"/>
    <property type="match status" value="1"/>
</dbReference>
<proteinExistence type="predicted"/>
<keyword evidence="1" id="KW-0963">Cytoplasm</keyword>
<accession>A0ABQ1PBC4</accession>
<evidence type="ECO:0000256" key="2">
    <source>
        <dbReference type="ARBA" id="ARBA00022516"/>
    </source>
</evidence>
<keyword evidence="3" id="KW-0808">Transferase</keyword>
<dbReference type="InterPro" id="IPR013750">
    <property type="entry name" value="GHMP_kinase_C_dom"/>
</dbReference>
<reference evidence="13" key="1">
    <citation type="journal article" date="2019" name="Int. J. Syst. Evol. Microbiol.">
        <title>The Global Catalogue of Microorganisms (GCM) 10K type strain sequencing project: providing services to taxonomists for standard genome sequencing and annotation.</title>
        <authorList>
            <consortium name="The Broad Institute Genomics Platform"/>
            <consortium name="The Broad Institute Genome Sequencing Center for Infectious Disease"/>
            <person name="Wu L."/>
            <person name="Ma J."/>
        </authorList>
    </citation>
    <scope>NUCLEOTIDE SEQUENCE [LARGE SCALE GENOMIC DNA]</scope>
    <source>
        <strain evidence="13">CGMCC 1.15942</strain>
    </source>
</reference>
<name>A0ABQ1PBC4_9ENTE</name>
<dbReference type="SUPFAM" id="SSF54211">
    <property type="entry name" value="Ribosomal protein S5 domain 2-like"/>
    <property type="match status" value="1"/>
</dbReference>
<keyword evidence="4" id="KW-0547">Nucleotide-binding</keyword>
<dbReference type="Pfam" id="PF00288">
    <property type="entry name" value="GHMP_kinases_N"/>
    <property type="match status" value="1"/>
</dbReference>
<dbReference type="SUPFAM" id="SSF55060">
    <property type="entry name" value="GHMP Kinase, C-terminal domain"/>
    <property type="match status" value="1"/>
</dbReference>
<evidence type="ECO:0000256" key="1">
    <source>
        <dbReference type="ARBA" id="ARBA00022490"/>
    </source>
</evidence>
<evidence type="ECO:0000259" key="10">
    <source>
        <dbReference type="Pfam" id="PF00288"/>
    </source>
</evidence>
<dbReference type="InterPro" id="IPR006205">
    <property type="entry name" value="Mev_gal_kin"/>
</dbReference>
<dbReference type="PRINTS" id="PR00959">
    <property type="entry name" value="MEVGALKINASE"/>
</dbReference>